<keyword evidence="5 6" id="KW-0472">Membrane</keyword>
<evidence type="ECO:0000256" key="1">
    <source>
        <dbReference type="ARBA" id="ARBA00004141"/>
    </source>
</evidence>
<comment type="caution">
    <text evidence="7">The sequence shown here is derived from an EMBL/GenBank/DDBJ whole genome shotgun (WGS) entry which is preliminary data.</text>
</comment>
<dbReference type="PANTHER" id="PTHR34857">
    <property type="entry name" value="SLL0384 PROTEIN"/>
    <property type="match status" value="1"/>
</dbReference>
<feature type="transmembrane region" description="Helical" evidence="6">
    <location>
        <begin position="73"/>
        <end position="91"/>
    </location>
</feature>
<feature type="transmembrane region" description="Helical" evidence="6">
    <location>
        <begin position="50"/>
        <end position="67"/>
    </location>
</feature>
<proteinExistence type="predicted"/>
<feature type="transmembrane region" description="Helical" evidence="6">
    <location>
        <begin position="149"/>
        <end position="170"/>
    </location>
</feature>
<evidence type="ECO:0000313" key="8">
    <source>
        <dbReference type="Proteomes" id="UP000252669"/>
    </source>
</evidence>
<gene>
    <name evidence="7" type="ORF">CRU91_04280</name>
</gene>
<evidence type="ECO:0000256" key="6">
    <source>
        <dbReference type="SAM" id="Phobius"/>
    </source>
</evidence>
<evidence type="ECO:0000313" key="7">
    <source>
        <dbReference type="EMBL" id="RBQ29307.1"/>
    </source>
</evidence>
<organism evidence="7 8">
    <name type="scientific">Aliarcobacter vitoriensis</name>
    <dbReference type="NCBI Taxonomy" id="2011099"/>
    <lineage>
        <taxon>Bacteria</taxon>
        <taxon>Pseudomonadati</taxon>
        <taxon>Campylobacterota</taxon>
        <taxon>Epsilonproteobacteria</taxon>
        <taxon>Campylobacterales</taxon>
        <taxon>Arcobacteraceae</taxon>
        <taxon>Aliarcobacter</taxon>
    </lineage>
</organism>
<dbReference type="RefSeq" id="WP_113893794.1">
    <property type="nucleotide sequence ID" value="NZ_JANJGA010000006.1"/>
</dbReference>
<dbReference type="CDD" id="cd16914">
    <property type="entry name" value="EcfT"/>
    <property type="match status" value="1"/>
</dbReference>
<dbReference type="InterPro" id="IPR051611">
    <property type="entry name" value="ECF_transporter_component"/>
</dbReference>
<dbReference type="InterPro" id="IPR003339">
    <property type="entry name" value="ABC/ECF_trnsptr_transmembrane"/>
</dbReference>
<dbReference type="PANTHER" id="PTHR34857:SF2">
    <property type="entry name" value="SLL0384 PROTEIN"/>
    <property type="match status" value="1"/>
</dbReference>
<keyword evidence="8" id="KW-1185">Reference proteome</keyword>
<evidence type="ECO:0000256" key="3">
    <source>
        <dbReference type="ARBA" id="ARBA00022692"/>
    </source>
</evidence>
<name>A0A366MTC8_9BACT</name>
<evidence type="ECO:0000256" key="5">
    <source>
        <dbReference type="ARBA" id="ARBA00023136"/>
    </source>
</evidence>
<keyword evidence="4 6" id="KW-1133">Transmembrane helix</keyword>
<dbReference type="AlphaFoldDB" id="A0A366MTC8"/>
<dbReference type="GO" id="GO:0005886">
    <property type="term" value="C:plasma membrane"/>
    <property type="evidence" value="ECO:0007669"/>
    <property type="project" value="UniProtKB-ARBA"/>
</dbReference>
<dbReference type="EMBL" id="PDKB01000006">
    <property type="protein sequence ID" value="RBQ29307.1"/>
    <property type="molecule type" value="Genomic_DNA"/>
</dbReference>
<dbReference type="OrthoDB" id="4533at2"/>
<accession>A0A366MTC8</accession>
<comment type="subcellular location">
    <subcellularLocation>
        <location evidence="1">Membrane</location>
        <topology evidence="1">Multi-pass membrane protein</topology>
    </subcellularLocation>
</comment>
<keyword evidence="2" id="KW-1003">Cell membrane</keyword>
<evidence type="ECO:0000256" key="4">
    <source>
        <dbReference type="ARBA" id="ARBA00022989"/>
    </source>
</evidence>
<protein>
    <submittedName>
        <fullName evidence="7">Cobalt ABC transporter permease</fullName>
    </submittedName>
</protein>
<feature type="transmembrane region" description="Helical" evidence="6">
    <location>
        <begin position="6"/>
        <end position="38"/>
    </location>
</feature>
<keyword evidence="3 6" id="KW-0812">Transmembrane</keyword>
<reference evidence="7 8" key="1">
    <citation type="submission" date="2017-10" db="EMBL/GenBank/DDBJ databases">
        <title>Genomics of the genus Arcobacter.</title>
        <authorList>
            <person name="Perez-Cataluna A."/>
            <person name="Figueras M.J."/>
        </authorList>
    </citation>
    <scope>NUCLEOTIDE SEQUENCE [LARGE SCALE GENOMIC DNA]</scope>
    <source>
        <strain evidence="7 8">CECT 9230</strain>
    </source>
</reference>
<dbReference type="Proteomes" id="UP000252669">
    <property type="component" value="Unassembled WGS sequence"/>
</dbReference>
<dbReference type="Pfam" id="PF02361">
    <property type="entry name" value="CbiQ"/>
    <property type="match status" value="1"/>
</dbReference>
<evidence type="ECO:0000256" key="2">
    <source>
        <dbReference type="ARBA" id="ARBA00022475"/>
    </source>
</evidence>
<sequence length="214" mass="25177">MNLNPAISLILAFLYSLLLSFSNVEIYFLIPIVFLFIINFNNLFKILKKLFFLNIFIFVLSLFLYIESNFYEAINLFIRVNLIILFNLLLFSNSNGFDIVRGCYILKFPNKFVSTLYFTVKMIFELSLDIQNIKNSLITRNFKAKTNMFTYKTFGNIFGLLFVKSISRAMNLKSTFELRHFQGDIFLSDDFIVCKYDIILIFFISITLILKAFI</sequence>
<feature type="transmembrane region" description="Helical" evidence="6">
    <location>
        <begin position="190"/>
        <end position="210"/>
    </location>
</feature>